<name>A0ABR9N3Z1_9MICO</name>
<dbReference type="RefSeq" id="WP_192864916.1">
    <property type="nucleotide sequence ID" value="NZ_JADAQT010000108.1"/>
</dbReference>
<evidence type="ECO:0000313" key="4">
    <source>
        <dbReference type="EMBL" id="MBE1878388.1"/>
    </source>
</evidence>
<dbReference type="SUPFAM" id="SSF48452">
    <property type="entry name" value="TPR-like"/>
    <property type="match status" value="1"/>
</dbReference>
<dbReference type="Pfam" id="PF00691">
    <property type="entry name" value="OmpA"/>
    <property type="match status" value="1"/>
</dbReference>
<dbReference type="SUPFAM" id="SSF103088">
    <property type="entry name" value="OmpA-like"/>
    <property type="match status" value="1"/>
</dbReference>
<accession>A0ABR9N3Z1</accession>
<evidence type="ECO:0000256" key="1">
    <source>
        <dbReference type="PROSITE-ProRule" id="PRU00473"/>
    </source>
</evidence>
<proteinExistence type="predicted"/>
<evidence type="ECO:0000259" key="3">
    <source>
        <dbReference type="PROSITE" id="PS51123"/>
    </source>
</evidence>
<gene>
    <name evidence="4" type="ORF">IHE71_22075</name>
</gene>
<dbReference type="Gene3D" id="1.25.40.10">
    <property type="entry name" value="Tetratricopeptide repeat domain"/>
    <property type="match status" value="1"/>
</dbReference>
<organism evidence="4 5">
    <name type="scientific">Myceligenerans pegani</name>
    <dbReference type="NCBI Taxonomy" id="2776917"/>
    <lineage>
        <taxon>Bacteria</taxon>
        <taxon>Bacillati</taxon>
        <taxon>Actinomycetota</taxon>
        <taxon>Actinomycetes</taxon>
        <taxon>Micrococcales</taxon>
        <taxon>Promicromonosporaceae</taxon>
        <taxon>Myceligenerans</taxon>
    </lineage>
</organism>
<comment type="caution">
    <text evidence="4">The sequence shown here is derived from an EMBL/GenBank/DDBJ whole genome shotgun (WGS) entry which is preliminary data.</text>
</comment>
<sequence length="332" mass="33526">MSTAERTGTPAVPGTTAVRGTTAEAAVLARAGRYDAARRVLDLLGGPRGDDVEVLDLLARVHAQQGDLVAADACWESAERLDPGHAGARDGRRRIRETWAGERAGTGRHTGAVVAALLLAGGGAAAGWALAPDGTAEGRAGGAPATGEQLAGLHDETARLRDEIGELRAELDADRAPATAEPAEADPADRLRALRDALDDPRWTTVAGPGSGTFTVVPAEALFLAGGAETSESGREVLADVAALLDDAEGLKVTVVGHTSDTLPDPGGPYADNAAVGLARALEAAGVVADESGLPLSSIGIATAGEAGPPHPNTTAENRRRNQTVTLVIGAG</sequence>
<feature type="region of interest" description="Disordered" evidence="2">
    <location>
        <begin position="304"/>
        <end position="323"/>
    </location>
</feature>
<dbReference type="Proteomes" id="UP000625527">
    <property type="component" value="Unassembled WGS sequence"/>
</dbReference>
<dbReference type="InterPro" id="IPR006665">
    <property type="entry name" value="OmpA-like"/>
</dbReference>
<evidence type="ECO:0000256" key="2">
    <source>
        <dbReference type="SAM" id="MobiDB-lite"/>
    </source>
</evidence>
<dbReference type="EMBL" id="JADAQT010000108">
    <property type="protein sequence ID" value="MBE1878388.1"/>
    <property type="molecule type" value="Genomic_DNA"/>
</dbReference>
<keyword evidence="5" id="KW-1185">Reference proteome</keyword>
<feature type="domain" description="OmpA-like" evidence="3">
    <location>
        <begin position="210"/>
        <end position="332"/>
    </location>
</feature>
<reference evidence="4 5" key="1">
    <citation type="submission" date="2020-10" db="EMBL/GenBank/DDBJ databases">
        <title>Myceligenerans pegani sp. nov., an endophytic actinomycete isolated from Peganum harmala L. in Xinjiang, China.</title>
        <authorList>
            <person name="Xin L."/>
        </authorList>
    </citation>
    <scope>NUCLEOTIDE SEQUENCE [LARGE SCALE GENOMIC DNA]</scope>
    <source>
        <strain evidence="4 5">TRM65318</strain>
    </source>
</reference>
<dbReference type="PROSITE" id="PS51123">
    <property type="entry name" value="OMPA_2"/>
    <property type="match status" value="1"/>
</dbReference>
<evidence type="ECO:0000313" key="5">
    <source>
        <dbReference type="Proteomes" id="UP000625527"/>
    </source>
</evidence>
<dbReference type="InterPro" id="IPR011990">
    <property type="entry name" value="TPR-like_helical_dom_sf"/>
</dbReference>
<keyword evidence="1" id="KW-0472">Membrane</keyword>
<protein>
    <recommendedName>
        <fullName evidence="3">OmpA-like domain-containing protein</fullName>
    </recommendedName>
</protein>
<dbReference type="InterPro" id="IPR036737">
    <property type="entry name" value="OmpA-like_sf"/>
</dbReference>
<dbReference type="Gene3D" id="3.30.1330.60">
    <property type="entry name" value="OmpA-like domain"/>
    <property type="match status" value="1"/>
</dbReference>